<reference evidence="3" key="1">
    <citation type="submission" date="2020-05" db="EMBL/GenBank/DDBJ databases">
        <title>Phylogenomic resolution of chytrid fungi.</title>
        <authorList>
            <person name="Stajich J.E."/>
            <person name="Amses K."/>
            <person name="Simmons R."/>
            <person name="Seto K."/>
            <person name="Myers J."/>
            <person name="Bonds A."/>
            <person name="Quandt C.A."/>
            <person name="Barry K."/>
            <person name="Liu P."/>
            <person name="Grigoriev I."/>
            <person name="Longcore J.E."/>
            <person name="James T.Y."/>
        </authorList>
    </citation>
    <scope>NUCLEOTIDE SEQUENCE</scope>
    <source>
        <strain evidence="3">JEL0318</strain>
    </source>
</reference>
<dbReference type="PANTHER" id="PTHR12496">
    <property type="entry name" value="CGI-41 METHYLTRANSFERASE"/>
    <property type="match status" value="1"/>
</dbReference>
<dbReference type="SUPFAM" id="SSF53335">
    <property type="entry name" value="S-adenosyl-L-methionine-dependent methyltransferases"/>
    <property type="match status" value="1"/>
</dbReference>
<dbReference type="Pfam" id="PF13679">
    <property type="entry name" value="Methyltransf_32"/>
    <property type="match status" value="1"/>
</dbReference>
<dbReference type="EMBL" id="JADGJD010000710">
    <property type="protein sequence ID" value="KAJ3048975.1"/>
    <property type="molecule type" value="Genomic_DNA"/>
</dbReference>
<name>A0AAD5SAD2_9FUNG</name>
<gene>
    <name evidence="3" type="ORF">HK097_010032</name>
</gene>
<evidence type="ECO:0000259" key="2">
    <source>
        <dbReference type="Pfam" id="PF13679"/>
    </source>
</evidence>
<feature type="compositionally biased region" description="Low complexity" evidence="1">
    <location>
        <begin position="233"/>
        <end position="246"/>
    </location>
</feature>
<sequence>MVTSSRHHLRLPKGFTSVREYADALVAFLRRYAWLWQHHAVDFFVVNYWEKTFPVEWRQLKEASTSYEDLLNLASHGTFKEEWPEDLKEFIRLSREIALPRDPKGDTFTQEIQENSKPLDRKTIYGMTPKKKHEVQILSAVISAIASSTNTPNILDMGAGQGYLDAVLAYSYGLTVIGVDDDEVQTCGAIRRSDTIAKMFKNHGGSFGKLRHINRRVGVGETFADLLKEGTQDSTIPEPSTPSSPDTDTHERWMLCGLHTCGDLASSSIRHFLQSTATVLVS</sequence>
<dbReference type="InterPro" id="IPR029063">
    <property type="entry name" value="SAM-dependent_MTases_sf"/>
</dbReference>
<feature type="non-terminal residue" evidence="3">
    <location>
        <position position="1"/>
    </location>
</feature>
<feature type="domain" description="Methyltransferase" evidence="2">
    <location>
        <begin position="130"/>
        <end position="281"/>
    </location>
</feature>
<dbReference type="AlphaFoldDB" id="A0AAD5SAD2"/>
<comment type="caution">
    <text evidence="3">The sequence shown here is derived from an EMBL/GenBank/DDBJ whole genome shotgun (WGS) entry which is preliminary data.</text>
</comment>
<evidence type="ECO:0000313" key="4">
    <source>
        <dbReference type="Proteomes" id="UP001212841"/>
    </source>
</evidence>
<keyword evidence="4" id="KW-1185">Reference proteome</keyword>
<proteinExistence type="predicted"/>
<evidence type="ECO:0000256" key="1">
    <source>
        <dbReference type="SAM" id="MobiDB-lite"/>
    </source>
</evidence>
<dbReference type="Proteomes" id="UP001212841">
    <property type="component" value="Unassembled WGS sequence"/>
</dbReference>
<accession>A0AAD5SAD2</accession>
<dbReference type="PANTHER" id="PTHR12496:SF0">
    <property type="entry name" value="METHYLTRANSFERASE DOMAIN-CONTAINING PROTEIN"/>
    <property type="match status" value="1"/>
</dbReference>
<feature type="region of interest" description="Disordered" evidence="1">
    <location>
        <begin position="229"/>
        <end position="249"/>
    </location>
</feature>
<dbReference type="InterPro" id="IPR025714">
    <property type="entry name" value="Methyltranfer_dom"/>
</dbReference>
<protein>
    <recommendedName>
        <fullName evidence="2">Methyltransferase domain-containing protein</fullName>
    </recommendedName>
</protein>
<organism evidence="3 4">
    <name type="scientific">Rhizophlyctis rosea</name>
    <dbReference type="NCBI Taxonomy" id="64517"/>
    <lineage>
        <taxon>Eukaryota</taxon>
        <taxon>Fungi</taxon>
        <taxon>Fungi incertae sedis</taxon>
        <taxon>Chytridiomycota</taxon>
        <taxon>Chytridiomycota incertae sedis</taxon>
        <taxon>Chytridiomycetes</taxon>
        <taxon>Rhizophlyctidales</taxon>
        <taxon>Rhizophlyctidaceae</taxon>
        <taxon>Rhizophlyctis</taxon>
    </lineage>
</organism>
<dbReference type="InterPro" id="IPR052220">
    <property type="entry name" value="METTL25"/>
</dbReference>
<evidence type="ECO:0000313" key="3">
    <source>
        <dbReference type="EMBL" id="KAJ3048975.1"/>
    </source>
</evidence>